<gene>
    <name evidence="1" type="ORF">BN52_02430</name>
    <name evidence="2" type="ORF">FC38_GL000277</name>
</gene>
<reference evidence="1 3" key="1">
    <citation type="submission" date="2012-06" db="EMBL/GenBank/DDBJ databases">
        <title>Draft genome sequence of Lactobacillus gigeriorum CRBIP 24.85T, isolated from chicken crop.</title>
        <authorList>
            <person name="Cousin S."/>
            <person name="Ma L."/>
            <person name="Creno S."/>
            <person name="Clermont D."/>
            <person name="Loux V."/>
            <person name="Bizet C."/>
            <person name="Bouchier C."/>
        </authorList>
    </citation>
    <scope>NUCLEOTIDE SEQUENCE [LARGE SCALE GENOMIC DNA]</scope>
    <source>
        <strain evidence="3">CRBIP 24.85T</strain>
        <strain evidence="1">Type strain: CRBIP 24.85</strain>
    </source>
</reference>
<dbReference type="EMBL" id="AYZO01000011">
    <property type="protein sequence ID" value="KRN12803.1"/>
    <property type="molecule type" value="Genomic_DNA"/>
</dbReference>
<keyword evidence="4" id="KW-1185">Reference proteome</keyword>
<dbReference type="RefSeq" id="WP_008473234.1">
    <property type="nucleotide sequence ID" value="NZ_AYZO01000011.1"/>
</dbReference>
<name>I7LFY3_9LACO</name>
<dbReference type="PATRIC" id="fig|1423751.3.peg.293"/>
<evidence type="ECO:0000313" key="4">
    <source>
        <dbReference type="Proteomes" id="UP000051521"/>
    </source>
</evidence>
<dbReference type="EMBL" id="CAKC01000048">
    <property type="protein sequence ID" value="CCI87108.1"/>
    <property type="molecule type" value="Genomic_DNA"/>
</dbReference>
<evidence type="ECO:0000313" key="2">
    <source>
        <dbReference type="EMBL" id="KRN12803.1"/>
    </source>
</evidence>
<comment type="caution">
    <text evidence="1">The sequence shown here is derived from an EMBL/GenBank/DDBJ whole genome shotgun (WGS) entry which is preliminary data.</text>
</comment>
<protein>
    <submittedName>
        <fullName evidence="1">Uncharacterized protein</fullName>
    </submittedName>
</protein>
<organism evidence="1 3">
    <name type="scientific">Lactobacillus gigeriorum DSM 23908 = CRBIP 24.85</name>
    <dbReference type="NCBI Taxonomy" id="1423751"/>
    <lineage>
        <taxon>Bacteria</taxon>
        <taxon>Bacillati</taxon>
        <taxon>Bacillota</taxon>
        <taxon>Bacilli</taxon>
        <taxon>Lactobacillales</taxon>
        <taxon>Lactobacillaceae</taxon>
        <taxon>Lactobacillus</taxon>
    </lineage>
</organism>
<evidence type="ECO:0000313" key="1">
    <source>
        <dbReference type="EMBL" id="CCI87108.1"/>
    </source>
</evidence>
<dbReference type="AlphaFoldDB" id="I7LFY3"/>
<dbReference type="Proteomes" id="UP000051521">
    <property type="component" value="Unassembled WGS sequence"/>
</dbReference>
<dbReference type="Proteomes" id="UP000009326">
    <property type="component" value="Unassembled WGS sequence"/>
</dbReference>
<proteinExistence type="predicted"/>
<sequence length="77" mass="8561">MIKKLIFNRTKFVPQSDLDNANDKFNNVNNKFNSVVGHWKIYNGSGYQGVAAEITIHSDGTITAIDGYDKTGKVVKI</sequence>
<accession>I7LFY3</accession>
<evidence type="ECO:0000313" key="3">
    <source>
        <dbReference type="Proteomes" id="UP000009326"/>
    </source>
</evidence>
<reference evidence="2 4" key="2">
    <citation type="journal article" date="2015" name="Genome Announc.">
        <title>Expanding the biotechnology potential of lactobacilli through comparative genomics of 213 strains and associated genera.</title>
        <authorList>
            <person name="Sun Z."/>
            <person name="Harris H.M."/>
            <person name="McCann A."/>
            <person name="Guo C."/>
            <person name="Argimon S."/>
            <person name="Zhang W."/>
            <person name="Yang X."/>
            <person name="Jeffery I.B."/>
            <person name="Cooney J.C."/>
            <person name="Kagawa T.F."/>
            <person name="Liu W."/>
            <person name="Song Y."/>
            <person name="Salvetti E."/>
            <person name="Wrobel A."/>
            <person name="Rasinkangas P."/>
            <person name="Parkhill J."/>
            <person name="Rea M.C."/>
            <person name="O'Sullivan O."/>
            <person name="Ritari J."/>
            <person name="Douillard F.P."/>
            <person name="Paul Ross R."/>
            <person name="Yang R."/>
            <person name="Briner A.E."/>
            <person name="Felis G.E."/>
            <person name="de Vos W.M."/>
            <person name="Barrangou R."/>
            <person name="Klaenhammer T.R."/>
            <person name="Caufield P.W."/>
            <person name="Cui Y."/>
            <person name="Zhang H."/>
            <person name="O'Toole P.W."/>
        </authorList>
    </citation>
    <scope>NUCLEOTIDE SEQUENCE [LARGE SCALE GENOMIC DNA]</scope>
    <source>
        <strain evidence="2 4">DSM 23908</strain>
    </source>
</reference>